<dbReference type="KEGG" id="snep:Enr13x_43480"/>
<evidence type="ECO:0000313" key="1">
    <source>
        <dbReference type="EMBL" id="QDV44482.1"/>
    </source>
</evidence>
<reference evidence="1 2" key="1">
    <citation type="submission" date="2019-03" db="EMBL/GenBank/DDBJ databases">
        <title>Deep-cultivation of Planctomycetes and their phenomic and genomic characterization uncovers novel biology.</title>
        <authorList>
            <person name="Wiegand S."/>
            <person name="Jogler M."/>
            <person name="Boedeker C."/>
            <person name="Pinto D."/>
            <person name="Vollmers J."/>
            <person name="Rivas-Marin E."/>
            <person name="Kohn T."/>
            <person name="Peeters S.H."/>
            <person name="Heuer A."/>
            <person name="Rast P."/>
            <person name="Oberbeckmann S."/>
            <person name="Bunk B."/>
            <person name="Jeske O."/>
            <person name="Meyerdierks A."/>
            <person name="Storesund J.E."/>
            <person name="Kallscheuer N."/>
            <person name="Luecker S."/>
            <person name="Lage O.M."/>
            <person name="Pohl T."/>
            <person name="Merkel B.J."/>
            <person name="Hornburger P."/>
            <person name="Mueller R.-W."/>
            <person name="Bruemmer F."/>
            <person name="Labrenz M."/>
            <person name="Spormann A.M."/>
            <person name="Op den Camp H."/>
            <person name="Overmann J."/>
            <person name="Amann R."/>
            <person name="Jetten M.S.M."/>
            <person name="Mascher T."/>
            <person name="Medema M.H."/>
            <person name="Devos D.P."/>
            <person name="Kaster A.-K."/>
            <person name="Ovreas L."/>
            <person name="Rohde M."/>
            <person name="Galperin M.Y."/>
            <person name="Jogler C."/>
        </authorList>
    </citation>
    <scope>NUCLEOTIDE SEQUENCE [LARGE SCALE GENOMIC DNA]</scope>
    <source>
        <strain evidence="1 2">Enr13</strain>
    </source>
</reference>
<organism evidence="1 2">
    <name type="scientific">Stieleria neptunia</name>
    <dbReference type="NCBI Taxonomy" id="2527979"/>
    <lineage>
        <taxon>Bacteria</taxon>
        <taxon>Pseudomonadati</taxon>
        <taxon>Planctomycetota</taxon>
        <taxon>Planctomycetia</taxon>
        <taxon>Pirellulales</taxon>
        <taxon>Pirellulaceae</taxon>
        <taxon>Stieleria</taxon>
    </lineage>
</organism>
<keyword evidence="2" id="KW-1185">Reference proteome</keyword>
<dbReference type="EMBL" id="CP037423">
    <property type="protein sequence ID" value="QDV44482.1"/>
    <property type="molecule type" value="Genomic_DNA"/>
</dbReference>
<protein>
    <submittedName>
        <fullName evidence="1">Uncharacterized protein</fullName>
    </submittedName>
</protein>
<proteinExistence type="predicted"/>
<gene>
    <name evidence="1" type="ORF">Enr13x_43480</name>
</gene>
<dbReference type="AlphaFoldDB" id="A0A518HUF7"/>
<dbReference type="Proteomes" id="UP000319004">
    <property type="component" value="Chromosome"/>
</dbReference>
<name>A0A518HUF7_9BACT</name>
<sequence>MIIARKSPVTTRRINLQCLSSTGDSLSRWPDLRALTMTLLLGVVGCVGEPASPKTSHFEHDHEMAEHWPSDLADASAKLRARLDAIVTALEENPDQAQQLADEVAEIVSWVPEIAADTNLSEQDWIPLDHAAESLAANLRAAGNALTESNRRQTFALCEQIDQSLSKIPDQFPSRKGASQ</sequence>
<evidence type="ECO:0000313" key="2">
    <source>
        <dbReference type="Proteomes" id="UP000319004"/>
    </source>
</evidence>
<accession>A0A518HUF7</accession>